<evidence type="ECO:0000313" key="11">
    <source>
        <dbReference type="EMBL" id="ELU11537.1"/>
    </source>
</evidence>
<reference evidence="13" key="1">
    <citation type="submission" date="2012-12" db="EMBL/GenBank/DDBJ databases">
        <authorList>
            <person name="Hellsten U."/>
            <person name="Grimwood J."/>
            <person name="Chapman J.A."/>
            <person name="Shapiro H."/>
            <person name="Aerts A."/>
            <person name="Otillar R.P."/>
            <person name="Terry A.Y."/>
            <person name="Boore J.L."/>
            <person name="Simakov O."/>
            <person name="Marletaz F."/>
            <person name="Cho S.-J."/>
            <person name="Edsinger-Gonzales E."/>
            <person name="Havlak P."/>
            <person name="Kuo D.-H."/>
            <person name="Larsson T."/>
            <person name="Lv J."/>
            <person name="Arendt D."/>
            <person name="Savage R."/>
            <person name="Osoegawa K."/>
            <person name="de Jong P."/>
            <person name="Lindberg D.R."/>
            <person name="Seaver E.C."/>
            <person name="Weisblat D.A."/>
            <person name="Putnam N.H."/>
            <person name="Grigoriev I.V."/>
            <person name="Rokhsar D.S."/>
        </authorList>
    </citation>
    <scope>NUCLEOTIDE SEQUENCE</scope>
    <source>
        <strain evidence="13">I ESC-2004</strain>
    </source>
</reference>
<keyword evidence="10" id="KW-0732">Signal</keyword>
<evidence type="ECO:0000256" key="1">
    <source>
        <dbReference type="ARBA" id="ARBA00004323"/>
    </source>
</evidence>
<dbReference type="InterPro" id="IPR007734">
    <property type="entry name" value="Heparan_SO4_2-O-STrfase"/>
</dbReference>
<accession>R7UZ37</accession>
<evidence type="ECO:0000256" key="5">
    <source>
        <dbReference type="ARBA" id="ARBA00022968"/>
    </source>
</evidence>
<evidence type="ECO:0000256" key="8">
    <source>
        <dbReference type="ARBA" id="ARBA00023136"/>
    </source>
</evidence>
<dbReference type="InterPro" id="IPR005331">
    <property type="entry name" value="Sulfotransferase"/>
</dbReference>
<keyword evidence="6" id="KW-1133">Transmembrane helix</keyword>
<evidence type="ECO:0000256" key="6">
    <source>
        <dbReference type="ARBA" id="ARBA00022989"/>
    </source>
</evidence>
<dbReference type="PANTHER" id="PTHR12129:SF15">
    <property type="entry name" value="URONYL 2-SULFOTRANSFERASE"/>
    <property type="match status" value="1"/>
</dbReference>
<dbReference type="EnsemblMetazoa" id="CapteT215347">
    <property type="protein sequence ID" value="CapteP215347"/>
    <property type="gene ID" value="CapteG215347"/>
</dbReference>
<proteinExistence type="inferred from homology"/>
<dbReference type="EMBL" id="AMQN01005717">
    <property type="status" value="NOT_ANNOTATED_CDS"/>
    <property type="molecule type" value="Genomic_DNA"/>
</dbReference>
<reference evidence="11 13" key="2">
    <citation type="journal article" date="2013" name="Nature">
        <title>Insights into bilaterian evolution from three spiralian genomes.</title>
        <authorList>
            <person name="Simakov O."/>
            <person name="Marletaz F."/>
            <person name="Cho S.J."/>
            <person name="Edsinger-Gonzales E."/>
            <person name="Havlak P."/>
            <person name="Hellsten U."/>
            <person name="Kuo D.H."/>
            <person name="Larsson T."/>
            <person name="Lv J."/>
            <person name="Arendt D."/>
            <person name="Savage R."/>
            <person name="Osoegawa K."/>
            <person name="de Jong P."/>
            <person name="Grimwood J."/>
            <person name="Chapman J.A."/>
            <person name="Shapiro H."/>
            <person name="Aerts A."/>
            <person name="Otillar R.P."/>
            <person name="Terry A.Y."/>
            <person name="Boore J.L."/>
            <person name="Grigoriev I.V."/>
            <person name="Lindberg D.R."/>
            <person name="Seaver E.C."/>
            <person name="Weisblat D.A."/>
            <person name="Putnam N.H."/>
            <person name="Rokhsar D.S."/>
        </authorList>
    </citation>
    <scope>NUCLEOTIDE SEQUENCE</scope>
    <source>
        <strain evidence="11 13">I ESC-2004</strain>
    </source>
</reference>
<dbReference type="GO" id="GO:0005975">
    <property type="term" value="P:carbohydrate metabolic process"/>
    <property type="evidence" value="ECO:0007669"/>
    <property type="project" value="InterPro"/>
</dbReference>
<dbReference type="Pfam" id="PF03567">
    <property type="entry name" value="Sulfotransfer_2"/>
    <property type="match status" value="1"/>
</dbReference>
<dbReference type="InterPro" id="IPR027417">
    <property type="entry name" value="P-loop_NTPase"/>
</dbReference>
<organism evidence="11">
    <name type="scientific">Capitella teleta</name>
    <name type="common">Polychaete worm</name>
    <dbReference type="NCBI Taxonomy" id="283909"/>
    <lineage>
        <taxon>Eukaryota</taxon>
        <taxon>Metazoa</taxon>
        <taxon>Spiralia</taxon>
        <taxon>Lophotrochozoa</taxon>
        <taxon>Annelida</taxon>
        <taxon>Polychaeta</taxon>
        <taxon>Sedentaria</taxon>
        <taxon>Scolecida</taxon>
        <taxon>Capitellidae</taxon>
        <taxon>Capitella</taxon>
    </lineage>
</organism>
<dbReference type="HOGENOM" id="CLU_428456_0_0_1"/>
<dbReference type="SUPFAM" id="SSF52540">
    <property type="entry name" value="P-loop containing nucleoside triphosphate hydrolases"/>
    <property type="match status" value="1"/>
</dbReference>
<feature type="signal peptide" evidence="10">
    <location>
        <begin position="1"/>
        <end position="23"/>
    </location>
</feature>
<evidence type="ECO:0000256" key="7">
    <source>
        <dbReference type="ARBA" id="ARBA00023034"/>
    </source>
</evidence>
<keyword evidence="5" id="KW-0735">Signal-anchor</keyword>
<feature type="chain" id="PRO_5008788515" description="Sulfotransferase domain-containing protein" evidence="10">
    <location>
        <begin position="24"/>
        <end position="639"/>
    </location>
</feature>
<name>R7UZ37_CAPTE</name>
<evidence type="ECO:0000313" key="13">
    <source>
        <dbReference type="Proteomes" id="UP000014760"/>
    </source>
</evidence>
<evidence type="ECO:0000256" key="3">
    <source>
        <dbReference type="ARBA" id="ARBA00022679"/>
    </source>
</evidence>
<keyword evidence="9" id="KW-0325">Glycoprotein</keyword>
<keyword evidence="7" id="KW-0333">Golgi apparatus</keyword>
<keyword evidence="4" id="KW-0812">Transmembrane</keyword>
<dbReference type="GO" id="GO:0008146">
    <property type="term" value="F:sulfotransferase activity"/>
    <property type="evidence" value="ECO:0007669"/>
    <property type="project" value="InterPro"/>
</dbReference>
<keyword evidence="3" id="KW-0808">Transferase</keyword>
<evidence type="ECO:0008006" key="14">
    <source>
        <dbReference type="Google" id="ProtNLM"/>
    </source>
</evidence>
<comment type="subcellular location">
    <subcellularLocation>
        <location evidence="1">Golgi apparatus membrane</location>
        <topology evidence="1">Single-pass type II membrane protein</topology>
    </subcellularLocation>
</comment>
<dbReference type="EMBL" id="KB296645">
    <property type="protein sequence ID" value="ELU11537.1"/>
    <property type="molecule type" value="Genomic_DNA"/>
</dbReference>
<evidence type="ECO:0000256" key="4">
    <source>
        <dbReference type="ARBA" id="ARBA00022692"/>
    </source>
</evidence>
<gene>
    <name evidence="11" type="ORF">CAPTEDRAFT_215347</name>
</gene>
<evidence type="ECO:0000256" key="9">
    <source>
        <dbReference type="ARBA" id="ARBA00023180"/>
    </source>
</evidence>
<dbReference type="GO" id="GO:0000139">
    <property type="term" value="C:Golgi membrane"/>
    <property type="evidence" value="ECO:0007669"/>
    <property type="project" value="UniProtKB-SubCell"/>
</dbReference>
<dbReference type="OMA" id="TEVSHEG"/>
<keyword evidence="13" id="KW-1185">Reference proteome</keyword>
<dbReference type="PANTHER" id="PTHR12129">
    <property type="entry name" value="HEPARAN SULFATE 2-O-SULFOTRANSFERASE"/>
    <property type="match status" value="1"/>
</dbReference>
<reference evidence="12" key="3">
    <citation type="submission" date="2015-06" db="UniProtKB">
        <authorList>
            <consortium name="EnsemblMetazoa"/>
        </authorList>
    </citation>
    <scope>IDENTIFICATION</scope>
</reference>
<dbReference type="AlphaFoldDB" id="R7UZ37"/>
<evidence type="ECO:0000256" key="2">
    <source>
        <dbReference type="ARBA" id="ARBA00010569"/>
    </source>
</evidence>
<dbReference type="SUPFAM" id="SSF48208">
    <property type="entry name" value="Six-hairpin glycosidases"/>
    <property type="match status" value="1"/>
</dbReference>
<keyword evidence="8" id="KW-0472">Membrane</keyword>
<dbReference type="Proteomes" id="UP000014760">
    <property type="component" value="Unassembled WGS sequence"/>
</dbReference>
<sequence>MRWVVAITLVIIVLFLILHKTNIAVEELDTFLVEDFIPPAKERLEFSPFNATLGKAKRIVYNRVPKCGSSAVESVLRHLAVLNGFTYYRSKLFRDPVISEADQLALAKKLASIPAPFIYDRHIHFVDLGKYWNVPPVYLNLVRDPIEQRVSAFYYRRTMLYNQNKPKGWLNMTFDECVAKGGLECTGPYAVSLGYICGQEPHCRYIGSDALKDAKRHIENDYAIVGITEDLEAFLFVLEKTIPHFFKGALDIYEPLKAGLLSKYRTKNRGTISEESREILSDILRDELEFYEFARQRFYKLLSGLQEYRMDGDLLLEASDKSAAYLAANVNASGFLVAPGAEEDLFFYYKLPMALFIAGKLREANRVLDHIKLTFMRRNGDFRTSKEVKTKSVSLNEYYPYSNGWIIMAAQRMERYDVVHPGMRYLLPYYSSGTFPTNGPPKERRRSTDIFTAAHFGMIALTMGDTRTALRAARIVLRVITRQPDLDHGFYLRLDRNKHITTEYDPNAANFHLIERRAPFQLYFMIGYPAVFLARLHLATGNDFYLYSSKFILDWAMTCDASMYTFHLSHKLALASSIVAKVTGEVKYKELSERISTFLMSVQNEDGTFLDPASNIPADVLEQTPEISVWLRIIDSMFY</sequence>
<comment type="similarity">
    <text evidence="2">Belongs to the sulfotransferase 3 family.</text>
</comment>
<protein>
    <recommendedName>
        <fullName evidence="14">Sulfotransferase domain-containing protein</fullName>
    </recommendedName>
</protein>
<dbReference type="OrthoDB" id="10019582at2759"/>
<evidence type="ECO:0000313" key="12">
    <source>
        <dbReference type="EnsemblMetazoa" id="CapteP215347"/>
    </source>
</evidence>
<evidence type="ECO:0000256" key="10">
    <source>
        <dbReference type="SAM" id="SignalP"/>
    </source>
</evidence>
<dbReference type="InterPro" id="IPR008928">
    <property type="entry name" value="6-hairpin_glycosidase_sf"/>
</dbReference>
<dbReference type="STRING" id="283909.R7UZ37"/>
<dbReference type="Gene3D" id="3.40.50.300">
    <property type="entry name" value="P-loop containing nucleotide triphosphate hydrolases"/>
    <property type="match status" value="1"/>
</dbReference>